<evidence type="ECO:0000259" key="8">
    <source>
        <dbReference type="Pfam" id="PF12896"/>
    </source>
</evidence>
<dbReference type="EMBL" id="CAID01000002">
    <property type="protein sequence ID" value="CAL52461.1"/>
    <property type="molecule type" value="Genomic_DNA"/>
</dbReference>
<evidence type="ECO:0000256" key="3">
    <source>
        <dbReference type="ARBA" id="ARBA00022776"/>
    </source>
</evidence>
<dbReference type="STRING" id="70448.Q01DZ2"/>
<feature type="domain" description="Anaphase-promoting complex subunit 4-like WD40" evidence="7">
    <location>
        <begin position="22"/>
        <end position="129"/>
    </location>
</feature>
<dbReference type="RefSeq" id="XP_003075189.1">
    <property type="nucleotide sequence ID" value="XM_003075141.1"/>
</dbReference>
<dbReference type="Pfam" id="PF12894">
    <property type="entry name" value="ANAPC4_WD40"/>
    <property type="match status" value="1"/>
</dbReference>
<dbReference type="SUPFAM" id="SSF50998">
    <property type="entry name" value="Quinoprotein alcohol dehydrogenase-like"/>
    <property type="match status" value="1"/>
</dbReference>
<dbReference type="OrthoDB" id="2110451at2759"/>
<dbReference type="KEGG" id="ota:OT_ostta02g03470"/>
<organism evidence="9 10">
    <name type="scientific">Ostreococcus tauri</name>
    <name type="common">Marine green alga</name>
    <dbReference type="NCBI Taxonomy" id="70448"/>
    <lineage>
        <taxon>Eukaryota</taxon>
        <taxon>Viridiplantae</taxon>
        <taxon>Chlorophyta</taxon>
        <taxon>Mamiellophyceae</taxon>
        <taxon>Mamiellales</taxon>
        <taxon>Bathycoccaceae</taxon>
        <taxon>Ostreococcus</taxon>
    </lineage>
</organism>
<proteinExistence type="predicted"/>
<accession>Q01DZ2</accession>
<dbReference type="GeneID" id="9836969"/>
<reference evidence="10" key="1">
    <citation type="journal article" date="2006" name="Proc. Natl. Acad. Sci. U.S.A.">
        <title>Genome analysis of the smallest free-living eukaryote Ostreococcus tauri unveils many unique features.</title>
        <authorList>
            <person name="Derelle E."/>
            <person name="Ferraz C."/>
            <person name="Rombauts S."/>
            <person name="Rouze P."/>
            <person name="Worden A.Z."/>
            <person name="Robbens S."/>
            <person name="Partensky F."/>
            <person name="Degroeve S."/>
            <person name="Echeynie S."/>
            <person name="Cooke R."/>
            <person name="Saeys Y."/>
            <person name="Wuyts J."/>
            <person name="Jabbari K."/>
            <person name="Bowler C."/>
            <person name="Panaud O."/>
            <person name="Piegu B."/>
            <person name="Ball S.G."/>
            <person name="Ral J.-P."/>
            <person name="Bouget F.-Y."/>
            <person name="Piganeau G."/>
            <person name="De Baets B."/>
            <person name="Picard A."/>
            <person name="Delseny M."/>
            <person name="Demaille J."/>
            <person name="Van de Peer Y."/>
            <person name="Moreau H."/>
        </authorList>
    </citation>
    <scope>NUCLEOTIDE SEQUENCE [LARGE SCALE GENOMIC DNA]</scope>
    <source>
        <strain evidence="10">OTTH 0595 / CCAP 157/2 / RCC745</strain>
    </source>
</reference>
<evidence type="ECO:0000256" key="1">
    <source>
        <dbReference type="ARBA" id="ARBA00016067"/>
    </source>
</evidence>
<evidence type="ECO:0000313" key="9">
    <source>
        <dbReference type="EMBL" id="CAL52461.1"/>
    </source>
</evidence>
<dbReference type="Pfam" id="PF12896">
    <property type="entry name" value="ANAPC4"/>
    <property type="match status" value="1"/>
</dbReference>
<dbReference type="InParanoid" id="Q01DZ2"/>
<protein>
    <recommendedName>
        <fullName evidence="1">Anaphase-promoting complex subunit 4</fullName>
    </recommendedName>
</protein>
<evidence type="ECO:0000256" key="4">
    <source>
        <dbReference type="ARBA" id="ARBA00022786"/>
    </source>
</evidence>
<keyword evidence="10" id="KW-1185">Reference proteome</keyword>
<dbReference type="GO" id="GO:0031145">
    <property type="term" value="P:anaphase-promoting complex-dependent catabolic process"/>
    <property type="evidence" value="ECO:0007669"/>
    <property type="project" value="InterPro"/>
</dbReference>
<dbReference type="InterPro" id="IPR024789">
    <property type="entry name" value="APC4"/>
</dbReference>
<evidence type="ECO:0000256" key="6">
    <source>
        <dbReference type="SAM" id="MobiDB-lite"/>
    </source>
</evidence>
<dbReference type="GO" id="GO:0070979">
    <property type="term" value="P:protein K11-linked ubiquitination"/>
    <property type="evidence" value="ECO:0007669"/>
    <property type="project" value="TreeGrafter"/>
</dbReference>
<evidence type="ECO:0000313" key="10">
    <source>
        <dbReference type="Proteomes" id="UP000009170"/>
    </source>
</evidence>
<keyword evidence="3" id="KW-0498">Mitosis</keyword>
<dbReference type="GO" id="GO:0051301">
    <property type="term" value="P:cell division"/>
    <property type="evidence" value="ECO:0007669"/>
    <property type="project" value="UniProtKB-KW"/>
</dbReference>
<dbReference type="FunCoup" id="Q01DZ2">
    <property type="interactions" value="1279"/>
</dbReference>
<sequence length="724" mass="78666">MRARAFALARDARVSAHPSIIALSPAMDVVVIADRATGTLFAHRLDWAKLWTCALDRELGEPLCAAFRGDGKVLAIGYGRGVVTIHATEDGRELRRRGRSERAVGIDETMNVGDSGDRDGKGITAMVWAETSRAVLDGSMGGVRGGLATREGRSDGGGVQSGSKAESGEVGCLVDYFENTGKLSTIVLAREDGTLAMDVFGMFRTGTWRAASGSRSAVGLAVRDDLGFVDAVMRDGSSGSVSFTRLDASYVATHAREVYLMATHASHVTTMLEEAKTILDRAASKYSSGYRKPFCAKFNEFTQSLDMIEMGSSSMDARGELKERLAQVLMCETFDEALEHFFMTNFKSGLVKRMAKECDTALTNAHDGLIATLSPLIDGIMLQLRSIRGLARLAFGSEGIGISESKVDDLMKMCERLAFVVVDVTRLITDRAMQLRAFFVCIIRSQIIADGGDGHGAQLPAPRLDLARKFLDVAFEDKRGMSMDYLDHALAPRTDHVLKSSLEFLRASQSRTEAVSYMSDVSMSEVVPLREMLDYIIEYANDIISAPCALVSEKCVWMHAGDVTDGAMLSIFSNAQTVGAHRDSFHVDDLRDRVHLYRAFDGSCIRSATLTTPNELVVHVCAYKGGSIVLLLKPKDSAAGVKARLVLLEEDALDGIPRDGTNVDINSISSRERALPCVEPFAPLAVSVNRGLCAVLVTPTRLQVYDLEDDDDDDCDDDHDDNDA</sequence>
<dbReference type="GO" id="GO:0034399">
    <property type="term" value="C:nuclear periphery"/>
    <property type="evidence" value="ECO:0007669"/>
    <property type="project" value="TreeGrafter"/>
</dbReference>
<feature type="domain" description="Anaphase-promoting complex subunit 4 long" evidence="8">
    <location>
        <begin position="245"/>
        <end position="439"/>
    </location>
</feature>
<evidence type="ECO:0000259" key="7">
    <source>
        <dbReference type="Pfam" id="PF12894"/>
    </source>
</evidence>
<gene>
    <name evidence="9" type="ORF">OT_ostta02g03470</name>
</gene>
<reference evidence="9 10" key="2">
    <citation type="journal article" date="2014" name="BMC Genomics">
        <title>An improved genome of the model marine alga Ostreococcus tauri unfolds by assessing Illumina de novo assemblies.</title>
        <authorList>
            <person name="Blanc-Mathieu R."/>
            <person name="Verhelst B."/>
            <person name="Derelle E."/>
            <person name="Rombauts S."/>
            <person name="Bouget F.Y."/>
            <person name="Carre I."/>
            <person name="Chateau A."/>
            <person name="Eyre-Walker A."/>
            <person name="Grimsley N."/>
            <person name="Moreau H."/>
            <person name="Piegu B."/>
            <person name="Rivals E."/>
            <person name="Schackwitz W."/>
            <person name="Van de Peer Y."/>
            <person name="Piganeau G."/>
        </authorList>
    </citation>
    <scope>NUCLEOTIDE SEQUENCE [LARGE SCALE GENOMIC DNA]</scope>
    <source>
        <strain evidence="10">OTTH 0595 / CCAP 157/2 / RCC745</strain>
    </source>
</reference>
<evidence type="ECO:0000256" key="5">
    <source>
        <dbReference type="ARBA" id="ARBA00023306"/>
    </source>
</evidence>
<keyword evidence="4" id="KW-0833">Ubl conjugation pathway</keyword>
<keyword evidence="2" id="KW-0132">Cell division</keyword>
<evidence type="ECO:0000256" key="2">
    <source>
        <dbReference type="ARBA" id="ARBA00022618"/>
    </source>
</evidence>
<name>Q01DZ2_OSTTA</name>
<dbReference type="InterPro" id="IPR024977">
    <property type="entry name" value="Apc4-like_WD40_dom"/>
</dbReference>
<dbReference type="AlphaFoldDB" id="Q01DZ2"/>
<dbReference type="GO" id="GO:0005680">
    <property type="term" value="C:anaphase-promoting complex"/>
    <property type="evidence" value="ECO:0007669"/>
    <property type="project" value="InterPro"/>
</dbReference>
<feature type="region of interest" description="Disordered" evidence="6">
    <location>
        <begin position="146"/>
        <end position="165"/>
    </location>
</feature>
<dbReference type="InterPro" id="IPR024790">
    <property type="entry name" value="APC4_long_dom"/>
</dbReference>
<dbReference type="InterPro" id="IPR011047">
    <property type="entry name" value="Quinoprotein_ADH-like_sf"/>
</dbReference>
<dbReference type="Proteomes" id="UP000009170">
    <property type="component" value="Unassembled WGS sequence"/>
</dbReference>
<dbReference type="PANTHER" id="PTHR13260">
    <property type="entry name" value="ANAPHASE PROMOTING COMPLEX SUBUNIT 4 APC4"/>
    <property type="match status" value="1"/>
</dbReference>
<keyword evidence="5" id="KW-0131">Cell cycle</keyword>
<comment type="caution">
    <text evidence="9">The sequence shown here is derived from an EMBL/GenBank/DDBJ whole genome shotgun (WGS) entry which is preliminary data.</text>
</comment>
<dbReference type="PANTHER" id="PTHR13260:SF0">
    <property type="entry name" value="ANAPHASE-PROMOTING COMPLEX SUBUNIT 4"/>
    <property type="match status" value="1"/>
</dbReference>